<dbReference type="AlphaFoldDB" id="A0A3M8QRB6"/>
<evidence type="ECO:0000256" key="9">
    <source>
        <dbReference type="ARBA" id="ARBA00022842"/>
    </source>
</evidence>
<gene>
    <name evidence="13" type="primary">pheS</name>
    <name evidence="15" type="ORF">EC580_12395</name>
</gene>
<dbReference type="FunFam" id="3.30.930.10:FF:000003">
    <property type="entry name" value="Phenylalanine--tRNA ligase alpha subunit"/>
    <property type="match status" value="1"/>
</dbReference>
<dbReference type="PROSITE" id="PS50862">
    <property type="entry name" value="AA_TRNA_LIGASE_II"/>
    <property type="match status" value="1"/>
</dbReference>
<evidence type="ECO:0000313" key="15">
    <source>
        <dbReference type="EMBL" id="RNF58795.1"/>
    </source>
</evidence>
<dbReference type="GO" id="GO:0004826">
    <property type="term" value="F:phenylalanine-tRNA ligase activity"/>
    <property type="evidence" value="ECO:0007669"/>
    <property type="project" value="UniProtKB-UniRule"/>
</dbReference>
<dbReference type="InterPro" id="IPR045864">
    <property type="entry name" value="aa-tRNA-synth_II/BPL/LPL"/>
</dbReference>
<feature type="binding site" evidence="13">
    <location>
        <position position="254"/>
    </location>
    <ligand>
        <name>Mg(2+)</name>
        <dbReference type="ChEBI" id="CHEBI:18420"/>
        <note>shared with beta subunit</note>
    </ligand>
</feature>
<dbReference type="SUPFAM" id="SSF46589">
    <property type="entry name" value="tRNA-binding arm"/>
    <property type="match status" value="1"/>
</dbReference>
<evidence type="ECO:0000259" key="14">
    <source>
        <dbReference type="PROSITE" id="PS50862"/>
    </source>
</evidence>
<keyword evidence="11 13" id="KW-0030">Aminoacyl-tRNA synthetase</keyword>
<evidence type="ECO:0000256" key="10">
    <source>
        <dbReference type="ARBA" id="ARBA00022917"/>
    </source>
</evidence>
<comment type="subunit">
    <text evidence="3 13">Tetramer of two alpha and two beta subunits.</text>
</comment>
<keyword evidence="8 13" id="KW-0067">ATP-binding</keyword>
<dbReference type="EMBL" id="RIZI01000189">
    <property type="protein sequence ID" value="RNF58795.1"/>
    <property type="molecule type" value="Genomic_DNA"/>
</dbReference>
<dbReference type="Pfam" id="PF02912">
    <property type="entry name" value="Phe_tRNA-synt_N"/>
    <property type="match status" value="1"/>
</dbReference>
<keyword evidence="4 13" id="KW-0963">Cytoplasm</keyword>
<proteinExistence type="inferred from homology"/>
<evidence type="ECO:0000256" key="3">
    <source>
        <dbReference type="ARBA" id="ARBA00011209"/>
    </source>
</evidence>
<evidence type="ECO:0000256" key="1">
    <source>
        <dbReference type="ARBA" id="ARBA00004496"/>
    </source>
</evidence>
<evidence type="ECO:0000256" key="4">
    <source>
        <dbReference type="ARBA" id="ARBA00022490"/>
    </source>
</evidence>
<protein>
    <recommendedName>
        <fullName evidence="13">Phenylalanine--tRNA ligase alpha subunit</fullName>
        <ecNumber evidence="13">6.1.1.20</ecNumber>
    </recommendedName>
    <alternativeName>
        <fullName evidence="13">Phenylalanyl-tRNA synthetase alpha subunit</fullName>
        <shortName evidence="13">PheRS</shortName>
    </alternativeName>
</protein>
<dbReference type="InterPro" id="IPR010978">
    <property type="entry name" value="tRNA-bd_arm"/>
</dbReference>
<dbReference type="GO" id="GO:0005524">
    <property type="term" value="F:ATP binding"/>
    <property type="evidence" value="ECO:0007669"/>
    <property type="project" value="UniProtKB-UniRule"/>
</dbReference>
<evidence type="ECO:0000256" key="7">
    <source>
        <dbReference type="ARBA" id="ARBA00022741"/>
    </source>
</evidence>
<organism evidence="15">
    <name type="scientific">Acidithiobacillus sulfuriphilus</name>
    <dbReference type="NCBI Taxonomy" id="1867749"/>
    <lineage>
        <taxon>Bacteria</taxon>
        <taxon>Pseudomonadati</taxon>
        <taxon>Pseudomonadota</taxon>
        <taxon>Acidithiobacillia</taxon>
        <taxon>Acidithiobacillales</taxon>
        <taxon>Acidithiobacillaceae</taxon>
        <taxon>Acidithiobacillus</taxon>
    </lineage>
</organism>
<accession>A0A3M8QRB6</accession>
<evidence type="ECO:0000256" key="12">
    <source>
        <dbReference type="ARBA" id="ARBA00049255"/>
    </source>
</evidence>
<comment type="subcellular location">
    <subcellularLocation>
        <location evidence="1 13">Cytoplasm</location>
    </subcellularLocation>
</comment>
<evidence type="ECO:0000256" key="11">
    <source>
        <dbReference type="ARBA" id="ARBA00023146"/>
    </source>
</evidence>
<dbReference type="InterPro" id="IPR006195">
    <property type="entry name" value="aa-tRNA-synth_II"/>
</dbReference>
<dbReference type="InterPro" id="IPR002319">
    <property type="entry name" value="Phenylalanyl-tRNA_Synthase"/>
</dbReference>
<dbReference type="CDD" id="cd00496">
    <property type="entry name" value="PheRS_alpha_core"/>
    <property type="match status" value="1"/>
</dbReference>
<comment type="caution">
    <text evidence="15">The sequence shown here is derived from an EMBL/GenBank/DDBJ whole genome shotgun (WGS) entry which is preliminary data.</text>
</comment>
<keyword evidence="7 13" id="KW-0547">Nucleotide-binding</keyword>
<dbReference type="EC" id="6.1.1.20" evidence="13"/>
<keyword evidence="5 13" id="KW-0436">Ligase</keyword>
<dbReference type="PANTHER" id="PTHR11538:SF41">
    <property type="entry name" value="PHENYLALANINE--TRNA LIGASE, MITOCHONDRIAL"/>
    <property type="match status" value="1"/>
</dbReference>
<evidence type="ECO:0000256" key="6">
    <source>
        <dbReference type="ARBA" id="ARBA00022723"/>
    </source>
</evidence>
<dbReference type="GO" id="GO:0005737">
    <property type="term" value="C:cytoplasm"/>
    <property type="evidence" value="ECO:0007669"/>
    <property type="project" value="UniProtKB-SubCell"/>
</dbReference>
<dbReference type="SUPFAM" id="SSF55681">
    <property type="entry name" value="Class II aaRS and biotin synthetases"/>
    <property type="match status" value="1"/>
</dbReference>
<sequence>MDAGRLLPLEEAARAIRAAFDLSALEQLRVQYLGKKGTLTAALQNLSRLQGEERRAAGLALNQVKSEIQALLQSRKDELQALALEERLRAERLDVTLPGRGRAGGSMHPIVQTLEWIKTYFLGLGFLPSDGPEIEDDYHNFEALNIPADHPARAMHDTFYLDANRVLRTHTSPVQIRFLETHEPPLRMIATGRVYRRDSDLTHTPMFHQVEGLLLDEQASFADLRGLLQDFLQAFFDRADLPVRFRPSYFPFTEPSAEVDVGCVICAGQGCRVCKQSGWLEVLGCGMVHPAVLQKAGVDGERFTGFAFGLGVERLSMLRYGVNDLRLFFENDLRFLKQFS</sequence>
<dbReference type="InterPro" id="IPR004529">
    <property type="entry name" value="Phe-tRNA-synth_IIc_asu"/>
</dbReference>
<evidence type="ECO:0000256" key="2">
    <source>
        <dbReference type="ARBA" id="ARBA00010207"/>
    </source>
</evidence>
<name>A0A3M8QRB6_9PROT</name>
<dbReference type="Gene3D" id="3.30.930.10">
    <property type="entry name" value="Bira Bifunctional Protein, Domain 2"/>
    <property type="match status" value="1"/>
</dbReference>
<dbReference type="RefSeq" id="WP_123105506.1">
    <property type="nucleotide sequence ID" value="NZ_CP127527.1"/>
</dbReference>
<feature type="domain" description="Aminoacyl-transfer RNA synthetases class-II family profile" evidence="14">
    <location>
        <begin position="117"/>
        <end position="330"/>
    </location>
</feature>
<dbReference type="NCBIfam" id="TIGR00468">
    <property type="entry name" value="pheS"/>
    <property type="match status" value="1"/>
</dbReference>
<reference evidence="15" key="1">
    <citation type="submission" date="2018-10" db="EMBL/GenBank/DDBJ databases">
        <title>Acidithiobacillus sulfuriphilus sp. nov.: an extremely acidophilic sulfur-oxidizing chemolithotroph isolated from a neutral pH environment.</title>
        <authorList>
            <person name="Falagan C."/>
            <person name="Moya-Beltran A."/>
            <person name="Quatrini R."/>
            <person name="Johnson D.B."/>
        </authorList>
    </citation>
    <scope>NUCLEOTIDE SEQUENCE [LARGE SCALE GENOMIC DNA]</scope>
    <source>
        <strain evidence="15">CJ-2</strain>
    </source>
</reference>
<dbReference type="GO" id="GO:0006432">
    <property type="term" value="P:phenylalanyl-tRNA aminoacylation"/>
    <property type="evidence" value="ECO:0007669"/>
    <property type="project" value="UniProtKB-UniRule"/>
</dbReference>
<keyword evidence="6 13" id="KW-0479">Metal-binding</keyword>
<evidence type="ECO:0000256" key="8">
    <source>
        <dbReference type="ARBA" id="ARBA00022840"/>
    </source>
</evidence>
<dbReference type="HAMAP" id="MF_00281">
    <property type="entry name" value="Phe_tRNA_synth_alpha1"/>
    <property type="match status" value="1"/>
</dbReference>
<dbReference type="OrthoDB" id="5288851at2"/>
<keyword evidence="10 13" id="KW-0648">Protein biosynthesis</keyword>
<dbReference type="InterPro" id="IPR004188">
    <property type="entry name" value="Phe-tRNA_ligase_II_N"/>
</dbReference>
<dbReference type="InterPro" id="IPR022911">
    <property type="entry name" value="Phe_tRNA_ligase_alpha1_bac"/>
</dbReference>
<comment type="similarity">
    <text evidence="2 13">Belongs to the class-II aminoacyl-tRNA synthetase family. Phe-tRNA synthetase alpha subunit type 1 subfamily.</text>
</comment>
<comment type="catalytic activity">
    <reaction evidence="12 13">
        <text>tRNA(Phe) + L-phenylalanine + ATP = L-phenylalanyl-tRNA(Phe) + AMP + diphosphate + H(+)</text>
        <dbReference type="Rhea" id="RHEA:19413"/>
        <dbReference type="Rhea" id="RHEA-COMP:9668"/>
        <dbReference type="Rhea" id="RHEA-COMP:9699"/>
        <dbReference type="ChEBI" id="CHEBI:15378"/>
        <dbReference type="ChEBI" id="CHEBI:30616"/>
        <dbReference type="ChEBI" id="CHEBI:33019"/>
        <dbReference type="ChEBI" id="CHEBI:58095"/>
        <dbReference type="ChEBI" id="CHEBI:78442"/>
        <dbReference type="ChEBI" id="CHEBI:78531"/>
        <dbReference type="ChEBI" id="CHEBI:456215"/>
        <dbReference type="EC" id="6.1.1.20"/>
    </reaction>
</comment>
<keyword evidence="9 13" id="KW-0460">Magnesium</keyword>
<evidence type="ECO:0000256" key="5">
    <source>
        <dbReference type="ARBA" id="ARBA00022598"/>
    </source>
</evidence>
<dbReference type="PANTHER" id="PTHR11538">
    <property type="entry name" value="PHENYLALANYL-TRNA SYNTHETASE"/>
    <property type="match status" value="1"/>
</dbReference>
<dbReference type="Pfam" id="PF01409">
    <property type="entry name" value="tRNA-synt_2d"/>
    <property type="match status" value="1"/>
</dbReference>
<comment type="cofactor">
    <cofactor evidence="13">
        <name>Mg(2+)</name>
        <dbReference type="ChEBI" id="CHEBI:18420"/>
    </cofactor>
    <text evidence="13">Binds 2 magnesium ions per tetramer.</text>
</comment>
<evidence type="ECO:0000256" key="13">
    <source>
        <dbReference type="HAMAP-Rule" id="MF_00281"/>
    </source>
</evidence>
<dbReference type="GO" id="GO:0000049">
    <property type="term" value="F:tRNA binding"/>
    <property type="evidence" value="ECO:0007669"/>
    <property type="project" value="InterPro"/>
</dbReference>
<dbReference type="GO" id="GO:0000287">
    <property type="term" value="F:magnesium ion binding"/>
    <property type="evidence" value="ECO:0007669"/>
    <property type="project" value="UniProtKB-UniRule"/>
</dbReference>